<gene>
    <name evidence="1" type="ORF">KAOT1_14132</name>
</gene>
<evidence type="ECO:0000313" key="1">
    <source>
        <dbReference type="EMBL" id="EDP98362.1"/>
    </source>
</evidence>
<dbReference type="AlphaFoldDB" id="A9DKN2"/>
<accession>A9DKN2</accession>
<protein>
    <submittedName>
        <fullName evidence="1">Uncharacterized protein</fullName>
    </submittedName>
</protein>
<organism evidence="1 2">
    <name type="scientific">Kordia algicida OT-1</name>
    <dbReference type="NCBI Taxonomy" id="391587"/>
    <lineage>
        <taxon>Bacteria</taxon>
        <taxon>Pseudomonadati</taxon>
        <taxon>Bacteroidota</taxon>
        <taxon>Flavobacteriia</taxon>
        <taxon>Flavobacteriales</taxon>
        <taxon>Flavobacteriaceae</taxon>
        <taxon>Kordia</taxon>
    </lineage>
</organism>
<comment type="caution">
    <text evidence="1">The sequence shown here is derived from an EMBL/GenBank/DDBJ whole genome shotgun (WGS) entry which is preliminary data.</text>
</comment>
<proteinExistence type="predicted"/>
<reference evidence="1 2" key="1">
    <citation type="journal article" date="2011" name="J. Bacteriol.">
        <title>Genome sequence of the algicidal bacterium Kordia algicida OT-1.</title>
        <authorList>
            <person name="Lee H.S."/>
            <person name="Kang S.G."/>
            <person name="Kwon K.K."/>
            <person name="Lee J.H."/>
            <person name="Kim S.J."/>
        </authorList>
    </citation>
    <scope>NUCLEOTIDE SEQUENCE [LARGE SCALE GENOMIC DNA]</scope>
    <source>
        <strain evidence="1 2">OT-1</strain>
    </source>
</reference>
<dbReference type="EMBL" id="ABIB01000001">
    <property type="protein sequence ID" value="EDP98362.1"/>
    <property type="molecule type" value="Genomic_DNA"/>
</dbReference>
<name>A9DKN2_9FLAO</name>
<keyword evidence="2" id="KW-1185">Reference proteome</keyword>
<dbReference type="HOGENOM" id="CLU_3252961_0_0_10"/>
<sequence>MGRSIVWCACSEVGGNFEADGRIDSLCSSIQRFKNSKIQGCF</sequence>
<dbReference type="Proteomes" id="UP000002945">
    <property type="component" value="Unassembled WGS sequence"/>
</dbReference>
<evidence type="ECO:0000313" key="2">
    <source>
        <dbReference type="Proteomes" id="UP000002945"/>
    </source>
</evidence>
<dbReference type="STRING" id="391587.KAOT1_14132"/>